<accession>F0QVA4</accession>
<protein>
    <submittedName>
        <fullName evidence="1">Uncharacterized protein</fullName>
    </submittedName>
</protein>
<proteinExistence type="predicted"/>
<dbReference type="KEGG" id="vmo:VMUT_1805"/>
<dbReference type="RefSeq" id="WP_013605168.1">
    <property type="nucleotide sequence ID" value="NC_015151.1"/>
</dbReference>
<dbReference type="Proteomes" id="UP000007485">
    <property type="component" value="Chromosome"/>
</dbReference>
<dbReference type="STRING" id="985053.VMUT_1805"/>
<keyword evidence="2" id="KW-1185">Reference proteome</keyword>
<sequence>MNKLLVAKKILEEEVNKESLVDIIEIRNNNVIIQRERITEIKGILDELDNRINAINSLLEEIRDEFNDSNYAGPREYYYHSP</sequence>
<gene>
    <name evidence="1" type="ordered locus">VMUT_1805</name>
</gene>
<organism evidence="1 2">
    <name type="scientific">Vulcanisaeta moutnovskia (strain 768-28)</name>
    <dbReference type="NCBI Taxonomy" id="985053"/>
    <lineage>
        <taxon>Archaea</taxon>
        <taxon>Thermoproteota</taxon>
        <taxon>Thermoprotei</taxon>
        <taxon>Thermoproteales</taxon>
        <taxon>Thermoproteaceae</taxon>
        <taxon>Vulcanisaeta</taxon>
    </lineage>
</organism>
<dbReference type="AlphaFoldDB" id="F0QVA4"/>
<evidence type="ECO:0000313" key="2">
    <source>
        <dbReference type="Proteomes" id="UP000007485"/>
    </source>
</evidence>
<name>F0QVA4_VULM7</name>
<reference evidence="1 2" key="1">
    <citation type="journal article" date="2011" name="J. Bacteriol.">
        <title>Complete genome sequence of 'Vulcanisaeta moutnovskia' strain 768-28, a novel member of the hyperthermophilic crenarchaeal genus vulcanisaeta.</title>
        <authorList>
            <person name="Gumerov V.M."/>
            <person name="Mardanov A.V."/>
            <person name="Beletsky A.V."/>
            <person name="Prokofeva M.I."/>
            <person name="Bonch-Osmolovskaya E.A."/>
            <person name="Ravin N.V."/>
            <person name="Skryabin K.G."/>
        </authorList>
    </citation>
    <scope>NUCLEOTIDE SEQUENCE [LARGE SCALE GENOMIC DNA]</scope>
    <source>
        <strain evidence="1 2">768-28</strain>
    </source>
</reference>
<dbReference type="HOGENOM" id="CLU_2550498_0_0_2"/>
<dbReference type="GeneID" id="10289457"/>
<dbReference type="OrthoDB" id="28721at2157"/>
<evidence type="ECO:0000313" key="1">
    <source>
        <dbReference type="EMBL" id="ADY02006.1"/>
    </source>
</evidence>
<dbReference type="EMBL" id="CP002529">
    <property type="protein sequence ID" value="ADY02006.1"/>
    <property type="molecule type" value="Genomic_DNA"/>
</dbReference>
<dbReference type="eggNOG" id="arCOG13822">
    <property type="taxonomic scope" value="Archaea"/>
</dbReference>